<dbReference type="EMBL" id="CAJNNW010028016">
    <property type="protein sequence ID" value="CAE8694261.1"/>
    <property type="molecule type" value="Genomic_DNA"/>
</dbReference>
<keyword evidence="3" id="KW-0472">Membrane</keyword>
<evidence type="ECO:0000313" key="7">
    <source>
        <dbReference type="Proteomes" id="UP000654075"/>
    </source>
</evidence>
<keyword evidence="3" id="KW-0812">Transmembrane</keyword>
<feature type="transmembrane region" description="Helical" evidence="3">
    <location>
        <begin position="234"/>
        <end position="255"/>
    </location>
</feature>
<dbReference type="EMBL" id="CAJNNV010029234">
    <property type="protein sequence ID" value="CAE8627677.1"/>
    <property type="molecule type" value="Genomic_DNA"/>
</dbReference>
<evidence type="ECO:0000256" key="1">
    <source>
        <dbReference type="SAM" id="Coils"/>
    </source>
</evidence>
<feature type="compositionally biased region" description="Basic and acidic residues" evidence="2">
    <location>
        <begin position="36"/>
        <end position="47"/>
    </location>
</feature>
<dbReference type="Proteomes" id="UP000654075">
    <property type="component" value="Unassembled WGS sequence"/>
</dbReference>
<organism evidence="5 6">
    <name type="scientific">Polarella glacialis</name>
    <name type="common">Dinoflagellate</name>
    <dbReference type="NCBI Taxonomy" id="89957"/>
    <lineage>
        <taxon>Eukaryota</taxon>
        <taxon>Sar</taxon>
        <taxon>Alveolata</taxon>
        <taxon>Dinophyceae</taxon>
        <taxon>Suessiales</taxon>
        <taxon>Suessiaceae</taxon>
        <taxon>Polarella</taxon>
    </lineage>
</organism>
<accession>A0A813K593</accession>
<feature type="coiled-coil region" evidence="1">
    <location>
        <begin position="145"/>
        <end position="198"/>
    </location>
</feature>
<evidence type="ECO:0008006" key="8">
    <source>
        <dbReference type="Google" id="ProtNLM"/>
    </source>
</evidence>
<reference evidence="5" key="1">
    <citation type="submission" date="2021-02" db="EMBL/GenBank/DDBJ databases">
        <authorList>
            <person name="Dougan E. K."/>
            <person name="Rhodes N."/>
            <person name="Thang M."/>
            <person name="Chan C."/>
        </authorList>
    </citation>
    <scope>NUCLEOTIDE SEQUENCE</scope>
</reference>
<proteinExistence type="predicted"/>
<sequence length="269" mass="28402">MQTPGPIFEELPDDYGDLRQASSSSSSTGQGGLRKGFFDKPKTRAAEAEVPGAEASQQAHVSSGSFGSTDASLGAGKVSHDDAGPDELIEGLRSRIRAATESAAAREQRVTEEEAAVASAREGQLEKELAALQVRWPSSQTKTSAAKAAKEIDNALAEMRVAANDARRLRSGDERRAMTDLRRAAEDVRERVLKVAEEAAKAKGSEKDRAAAAVAAFHALPLTAKLRTLADEKVAAALMGASFLGGMALVLGFALEVYSAWDCGLRCSR</sequence>
<keyword evidence="7" id="KW-1185">Reference proteome</keyword>
<evidence type="ECO:0000313" key="4">
    <source>
        <dbReference type="EMBL" id="CAE8627677.1"/>
    </source>
</evidence>
<comment type="caution">
    <text evidence="5">The sequence shown here is derived from an EMBL/GenBank/DDBJ whole genome shotgun (WGS) entry which is preliminary data.</text>
</comment>
<evidence type="ECO:0000256" key="3">
    <source>
        <dbReference type="SAM" id="Phobius"/>
    </source>
</evidence>
<keyword evidence="3" id="KW-1133">Transmembrane helix</keyword>
<protein>
    <recommendedName>
        <fullName evidence="8">Transmembrane protein</fullName>
    </recommendedName>
</protein>
<evidence type="ECO:0000313" key="5">
    <source>
        <dbReference type="EMBL" id="CAE8694261.1"/>
    </source>
</evidence>
<keyword evidence="1" id="KW-0175">Coiled coil</keyword>
<evidence type="ECO:0000256" key="2">
    <source>
        <dbReference type="SAM" id="MobiDB-lite"/>
    </source>
</evidence>
<dbReference type="AlphaFoldDB" id="A0A813K593"/>
<feature type="region of interest" description="Disordered" evidence="2">
    <location>
        <begin position="1"/>
        <end position="88"/>
    </location>
</feature>
<feature type="compositionally biased region" description="Polar residues" evidence="2">
    <location>
        <begin position="55"/>
        <end position="71"/>
    </location>
</feature>
<evidence type="ECO:0000313" key="6">
    <source>
        <dbReference type="Proteomes" id="UP000626109"/>
    </source>
</evidence>
<dbReference type="Proteomes" id="UP000626109">
    <property type="component" value="Unassembled WGS sequence"/>
</dbReference>
<gene>
    <name evidence="4" type="ORF">PGLA1383_LOCUS44405</name>
    <name evidence="5" type="ORF">PGLA2088_LOCUS28767</name>
</gene>
<name>A0A813K593_POLGL</name>
<dbReference type="OrthoDB" id="10451378at2759"/>